<comment type="caution">
    <text evidence="1">The sequence shown here is derived from an EMBL/GenBank/DDBJ whole genome shotgun (WGS) entry which is preliminary data.</text>
</comment>
<evidence type="ECO:0000313" key="1">
    <source>
        <dbReference type="EMBL" id="GAA6146001.1"/>
    </source>
</evidence>
<evidence type="ECO:0000313" key="2">
    <source>
        <dbReference type="Proteomes" id="UP001481413"/>
    </source>
</evidence>
<name>A0ABQ0A0S2_9GAMM</name>
<dbReference type="EMBL" id="BAABWH010000005">
    <property type="protein sequence ID" value="GAA6146001.1"/>
    <property type="molecule type" value="Genomic_DNA"/>
</dbReference>
<dbReference type="Proteomes" id="UP001481413">
    <property type="component" value="Unassembled WGS sequence"/>
</dbReference>
<proteinExistence type="predicted"/>
<protein>
    <recommendedName>
        <fullName evidence="3">Lipoprotein</fullName>
    </recommendedName>
</protein>
<organism evidence="1 2">
    <name type="scientific">Thalassolituus maritimus</name>
    <dbReference type="NCBI Taxonomy" id="484498"/>
    <lineage>
        <taxon>Bacteria</taxon>
        <taxon>Pseudomonadati</taxon>
        <taxon>Pseudomonadota</taxon>
        <taxon>Gammaproteobacteria</taxon>
        <taxon>Oceanospirillales</taxon>
        <taxon>Oceanospirillaceae</taxon>
        <taxon>Thalassolituus</taxon>
    </lineage>
</organism>
<accession>A0ABQ0A0S2</accession>
<sequence length="278" mass="31317">MKRWTLIGLAVLLTSCGGSDYFNSASSDTASCLVGTWKEQDLSYPEASRVIQYYDDGTYVSQEIIDFGSPLLSTVFYYLLNLAIDFPVGESFRYVAHSERGSWVTEDRTLRRFDRATLSVHGNDLEDITVRSLEGVMEKEPQTGVRQEALSVHCDDEYTTSVYRNVFVQTGDSPLEYTTVRNTYNPDGVLSQSHSETMTLRDDGHATIHVVNDNPLGTSPNIDVINDYDYRYSNGKLILIGCEQSESCPKPGRSIEVEYFDRGTALIPEEPYFVRVTE</sequence>
<gene>
    <name evidence="1" type="ORF">NBRC116585_21190</name>
</gene>
<evidence type="ECO:0008006" key="3">
    <source>
        <dbReference type="Google" id="ProtNLM"/>
    </source>
</evidence>
<keyword evidence="2" id="KW-1185">Reference proteome</keyword>
<dbReference type="RefSeq" id="WP_353295141.1">
    <property type="nucleotide sequence ID" value="NZ_BAABWH010000005.1"/>
</dbReference>
<reference evidence="1 2" key="1">
    <citation type="submission" date="2024-04" db="EMBL/GenBank/DDBJ databases">
        <title>Draft genome sequence of Thalassolituus maritimus NBRC 116585.</title>
        <authorList>
            <person name="Miyakawa T."/>
            <person name="Kusuya Y."/>
            <person name="Miura T."/>
        </authorList>
    </citation>
    <scope>NUCLEOTIDE SEQUENCE [LARGE SCALE GENOMIC DNA]</scope>
    <source>
        <strain evidence="1 2">5NW40-0001</strain>
    </source>
</reference>
<dbReference type="PROSITE" id="PS51257">
    <property type="entry name" value="PROKAR_LIPOPROTEIN"/>
    <property type="match status" value="1"/>
</dbReference>